<dbReference type="PANTHER" id="PTHR32261:SF4">
    <property type="entry name" value="CALCIUM HOMEOSTASIS MODULATOR PROTEIN 6"/>
    <property type="match status" value="1"/>
</dbReference>
<evidence type="ECO:0000256" key="6">
    <source>
        <dbReference type="ARBA" id="ARBA00023065"/>
    </source>
</evidence>
<dbReference type="GO" id="GO:0005886">
    <property type="term" value="C:plasma membrane"/>
    <property type="evidence" value="ECO:0007669"/>
    <property type="project" value="TreeGrafter"/>
</dbReference>
<reference evidence="11" key="1">
    <citation type="submission" date="2011-08" db="EMBL/GenBank/DDBJ databases">
        <title>The draft genome of Latimeria chalumnae.</title>
        <authorList>
            <person name="Di Palma F."/>
            <person name="Alfoldi J."/>
            <person name="Johnson J."/>
            <person name="Berlin A."/>
            <person name="Gnerre S."/>
            <person name="Jaffe D."/>
            <person name="MacCallum I."/>
            <person name="Young S."/>
            <person name="Walker B.J."/>
            <person name="Lander E."/>
            <person name="Lindblad-Toh K."/>
        </authorList>
    </citation>
    <scope>NUCLEOTIDE SEQUENCE [LARGE SCALE GENOMIC DNA]</scope>
    <source>
        <strain evidence="11">Wild caught</strain>
    </source>
</reference>
<proteinExistence type="inferred from homology"/>
<comment type="similarity">
    <text evidence="2">Belongs to the CALHM family.</text>
</comment>
<evidence type="ECO:0000256" key="4">
    <source>
        <dbReference type="ARBA" id="ARBA00022692"/>
    </source>
</evidence>
<reference evidence="10" key="3">
    <citation type="submission" date="2025-09" db="UniProtKB">
        <authorList>
            <consortium name="Ensembl"/>
        </authorList>
    </citation>
    <scope>IDENTIFICATION</scope>
</reference>
<gene>
    <name evidence="10" type="primary">CALHM6</name>
</gene>
<dbReference type="HOGENOM" id="CLU_069286_2_0_1"/>
<organism evidence="10 11">
    <name type="scientific">Latimeria chalumnae</name>
    <name type="common">Coelacanth</name>
    <dbReference type="NCBI Taxonomy" id="7897"/>
    <lineage>
        <taxon>Eukaryota</taxon>
        <taxon>Metazoa</taxon>
        <taxon>Chordata</taxon>
        <taxon>Craniata</taxon>
        <taxon>Vertebrata</taxon>
        <taxon>Euteleostomi</taxon>
        <taxon>Coelacanthiformes</taxon>
        <taxon>Coelacanthidae</taxon>
        <taxon>Latimeria</taxon>
    </lineage>
</organism>
<dbReference type="PANTHER" id="PTHR32261">
    <property type="entry name" value="CALCIUM HOMEOSTASIS MODULATOR PROTEIN"/>
    <property type="match status" value="1"/>
</dbReference>
<dbReference type="Pfam" id="PF14798">
    <property type="entry name" value="Ca_hom_mod"/>
    <property type="match status" value="1"/>
</dbReference>
<evidence type="ECO:0000256" key="9">
    <source>
        <dbReference type="SAM" id="Phobius"/>
    </source>
</evidence>
<feature type="transmembrane region" description="Helical" evidence="9">
    <location>
        <begin position="182"/>
        <end position="201"/>
    </location>
</feature>
<protein>
    <submittedName>
        <fullName evidence="10">Calcium homeostasis modulator family member 6</fullName>
    </submittedName>
</protein>
<dbReference type="OMA" id="KFWKIYS"/>
<sequence>MDKFRDVLNWRIKHQTTLTYGALALLTAGGEQLFSVVVFSCPCNSWNALYGGVFLLVPALVLLLLGYLLNPRTWRLLTGCCHRRRPPEAPARRGWAGCLRLLLQLTGSALTAPATWVAVALLNGTFYKCLVTGLGEGLNAWALCQGKNDGCVQELPRLPCKKLPLAPVDADRLLLLQAQSQIIGWTLIACITILAVTFTCVSRCRSPVSFLQLKFWSIYMEKEKELFESFSKQHAGQLAERNVKCFFEGSIPKELQTPSNKEWQQISLLYNFNARKQCYSIIQKYVESKLHGQTSIRSNASDTLPPSAVNFVDDCGFAEAGL</sequence>
<evidence type="ECO:0000313" key="11">
    <source>
        <dbReference type="Proteomes" id="UP000008672"/>
    </source>
</evidence>
<evidence type="ECO:0000256" key="3">
    <source>
        <dbReference type="ARBA" id="ARBA00022448"/>
    </source>
</evidence>
<keyword evidence="5 9" id="KW-1133">Transmembrane helix</keyword>
<dbReference type="InParanoid" id="H2ZTP7"/>
<evidence type="ECO:0000256" key="5">
    <source>
        <dbReference type="ARBA" id="ARBA00022989"/>
    </source>
</evidence>
<name>H2ZTP7_LATCH</name>
<keyword evidence="6" id="KW-0406">Ion transport</keyword>
<feature type="transmembrane region" description="Helical" evidence="9">
    <location>
        <begin position="101"/>
        <end position="122"/>
    </location>
</feature>
<dbReference type="Proteomes" id="UP000008672">
    <property type="component" value="Unassembled WGS sequence"/>
</dbReference>
<evidence type="ECO:0000256" key="1">
    <source>
        <dbReference type="ARBA" id="ARBA00004141"/>
    </source>
</evidence>
<dbReference type="STRING" id="7897.ENSLACP00000000768"/>
<evidence type="ECO:0000256" key="2">
    <source>
        <dbReference type="ARBA" id="ARBA00008497"/>
    </source>
</evidence>
<dbReference type="GeneTree" id="ENSGT01030000234610"/>
<keyword evidence="7 9" id="KW-0472">Membrane</keyword>
<accession>H2ZTP7</accession>
<evidence type="ECO:0000313" key="10">
    <source>
        <dbReference type="Ensembl" id="ENSLACP00000000768.1"/>
    </source>
</evidence>
<evidence type="ECO:0000256" key="8">
    <source>
        <dbReference type="ARBA" id="ARBA00023303"/>
    </source>
</evidence>
<feature type="transmembrane region" description="Helical" evidence="9">
    <location>
        <begin position="50"/>
        <end position="69"/>
    </location>
</feature>
<dbReference type="AlphaFoldDB" id="H2ZTP7"/>
<dbReference type="Ensembl" id="ENSLACT00000000775.1">
    <property type="protein sequence ID" value="ENSLACP00000000768.1"/>
    <property type="gene ID" value="ENSLACG00000000689.1"/>
</dbReference>
<dbReference type="eggNOG" id="ENOG502QSG7">
    <property type="taxonomic scope" value="Eukaryota"/>
</dbReference>
<dbReference type="EMBL" id="AFYH01251306">
    <property type="status" value="NOT_ANNOTATED_CDS"/>
    <property type="molecule type" value="Genomic_DNA"/>
</dbReference>
<dbReference type="OrthoDB" id="5962981at2759"/>
<dbReference type="GO" id="GO:1904669">
    <property type="term" value="P:ATP export"/>
    <property type="evidence" value="ECO:0007669"/>
    <property type="project" value="UniProtKB-ARBA"/>
</dbReference>
<comment type="subcellular location">
    <subcellularLocation>
        <location evidence="1">Membrane</location>
        <topology evidence="1">Multi-pass membrane protein</topology>
    </subcellularLocation>
</comment>
<evidence type="ECO:0000256" key="7">
    <source>
        <dbReference type="ARBA" id="ARBA00023136"/>
    </source>
</evidence>
<dbReference type="InterPro" id="IPR029569">
    <property type="entry name" value="CALHM"/>
</dbReference>
<reference evidence="10" key="2">
    <citation type="submission" date="2025-08" db="UniProtKB">
        <authorList>
            <consortium name="Ensembl"/>
        </authorList>
    </citation>
    <scope>IDENTIFICATION</scope>
</reference>
<dbReference type="GO" id="GO:0005261">
    <property type="term" value="F:monoatomic cation channel activity"/>
    <property type="evidence" value="ECO:0007669"/>
    <property type="project" value="TreeGrafter"/>
</dbReference>
<keyword evidence="11" id="KW-1185">Reference proteome</keyword>
<dbReference type="KEGG" id="lcm:102350771"/>
<keyword evidence="4 9" id="KW-0812">Transmembrane</keyword>
<keyword evidence="3" id="KW-0813">Transport</keyword>
<keyword evidence="8" id="KW-0407">Ion channel</keyword>